<dbReference type="GO" id="GO:0140956">
    <property type="term" value="F:histone H3K79 trimethyltransferase activity"/>
    <property type="evidence" value="ECO:0007669"/>
    <property type="project" value="UniProtKB-EC"/>
</dbReference>
<dbReference type="EMBL" id="BLQM01000038">
    <property type="protein sequence ID" value="GMH54468.1"/>
    <property type="molecule type" value="Genomic_DNA"/>
</dbReference>
<comment type="catalytic activity">
    <reaction evidence="5 6">
        <text>L-lysyl(79)-[histone H3] + 3 S-adenosyl-L-methionine = N(6),N(6),N(6)-trimethyl-L-lysyl(79)-[histone H3] + 3 S-adenosyl-L-homocysteine + 3 H(+)</text>
        <dbReference type="Rhea" id="RHEA:60328"/>
        <dbReference type="Rhea" id="RHEA-COMP:15549"/>
        <dbReference type="Rhea" id="RHEA-COMP:15552"/>
        <dbReference type="ChEBI" id="CHEBI:15378"/>
        <dbReference type="ChEBI" id="CHEBI:29969"/>
        <dbReference type="ChEBI" id="CHEBI:57856"/>
        <dbReference type="ChEBI" id="CHEBI:59789"/>
        <dbReference type="ChEBI" id="CHEBI:61961"/>
        <dbReference type="EC" id="2.1.1.360"/>
    </reaction>
</comment>
<sequence length="254" mass="28397">MSESDSDASIEPPTVAISPDTGDTEIVSTSPPSALMDSLKREVDLFDKLYGEQRGFTETHGKEISRAERKREGYISTTLTYGEIRFDTFAELMDVLKTRHGAMKEDGGVFVDIGCGIGKPVFGAALLHKFDKIVGIEILEDLYKVCVETMQHWTREVKPVLGEERTQDMQFSFLNNDFLIADWSDADIVFMNSTCFNNSLMIDLSAKGKALAPGTIVVTTTRRMVGPAFDLVEELQMEESWGDATVYIQKRVER</sequence>
<dbReference type="InterPro" id="IPR029063">
    <property type="entry name" value="SAM-dependent_MTases_sf"/>
</dbReference>
<accession>A0A9W7DTH2</accession>
<gene>
    <name evidence="9" type="ORF">TL16_g01679</name>
</gene>
<evidence type="ECO:0000256" key="4">
    <source>
        <dbReference type="ARBA" id="ARBA00029821"/>
    </source>
</evidence>
<comment type="caution">
    <text evidence="9">The sequence shown here is derived from an EMBL/GenBank/DDBJ whole genome shotgun (WGS) entry which is preliminary data.</text>
</comment>
<evidence type="ECO:0000256" key="2">
    <source>
        <dbReference type="ARBA" id="ARBA00020987"/>
    </source>
</evidence>
<comment type="function">
    <text evidence="6">Histone methyltransferase that specifically trimethylates histone H3 to form H3K79me3. This methylation is required for telomere silencing and for the pachytene checkpoint during the meiotic cell cycle by allowing the recruitment of RAD9 to double strand breaks. Nucleosomes are preferred as substrate compared to free histone.</text>
</comment>
<proteinExistence type="inferred from homology"/>
<evidence type="ECO:0000256" key="5">
    <source>
        <dbReference type="ARBA" id="ARBA00047770"/>
    </source>
</evidence>
<organism evidence="9 10">
    <name type="scientific">Triparma laevis f. inornata</name>
    <dbReference type="NCBI Taxonomy" id="1714386"/>
    <lineage>
        <taxon>Eukaryota</taxon>
        <taxon>Sar</taxon>
        <taxon>Stramenopiles</taxon>
        <taxon>Ochrophyta</taxon>
        <taxon>Bolidophyceae</taxon>
        <taxon>Parmales</taxon>
        <taxon>Triparmaceae</taxon>
        <taxon>Triparma</taxon>
    </lineage>
</organism>
<dbReference type="Gene3D" id="3.40.50.150">
    <property type="entry name" value="Vaccinia Virus protein VP39"/>
    <property type="match status" value="1"/>
</dbReference>
<dbReference type="SUPFAM" id="SSF53335">
    <property type="entry name" value="S-adenosyl-L-methionine-dependent methyltransferases"/>
    <property type="match status" value="1"/>
</dbReference>
<dbReference type="EC" id="2.1.1.360" evidence="1 6"/>
<comment type="miscellaneous">
    <text evidence="6">In contrast to other lysine histone methyltransferases, it does not contain a SET domain, suggesting the existence of another mechanism for methylation of lysine residues of histones.</text>
</comment>
<comment type="similarity">
    <text evidence="6">Belongs to the class I-like SAM-binding methyltransferase superfamily. DOT1 family.</text>
</comment>
<keyword evidence="6" id="KW-0489">Methyltransferase</keyword>
<dbReference type="InterPro" id="IPR030445">
    <property type="entry name" value="H3-K79_meTrfase"/>
</dbReference>
<dbReference type="AlphaFoldDB" id="A0A9W7DTH2"/>
<dbReference type="Pfam" id="PF08123">
    <property type="entry name" value="DOT1"/>
    <property type="match status" value="1"/>
</dbReference>
<name>A0A9W7DTH2_9STRA</name>
<keyword evidence="6" id="KW-0949">S-adenosyl-L-methionine</keyword>
<reference evidence="10" key="1">
    <citation type="journal article" date="2023" name="Commun. Biol.">
        <title>Genome analysis of Parmales, the sister group of diatoms, reveals the evolutionary specialization of diatoms from phago-mixotrophs to photoautotrophs.</title>
        <authorList>
            <person name="Ban H."/>
            <person name="Sato S."/>
            <person name="Yoshikawa S."/>
            <person name="Yamada K."/>
            <person name="Nakamura Y."/>
            <person name="Ichinomiya M."/>
            <person name="Sato N."/>
            <person name="Blanc-Mathieu R."/>
            <person name="Endo H."/>
            <person name="Kuwata A."/>
            <person name="Ogata H."/>
        </authorList>
    </citation>
    <scope>NUCLEOTIDE SEQUENCE [LARGE SCALE GENOMIC DNA]</scope>
</reference>
<dbReference type="InterPro" id="IPR025789">
    <property type="entry name" value="DOT1_dom"/>
</dbReference>
<evidence type="ECO:0000259" key="8">
    <source>
        <dbReference type="PROSITE" id="PS51569"/>
    </source>
</evidence>
<dbReference type="PANTHER" id="PTHR21451:SF19">
    <property type="entry name" value="ACTIVATED IN BLOCKED UNFOLDED PROTEIN RESPONSE"/>
    <property type="match status" value="1"/>
</dbReference>
<evidence type="ECO:0000256" key="7">
    <source>
        <dbReference type="SAM" id="MobiDB-lite"/>
    </source>
</evidence>
<evidence type="ECO:0000313" key="9">
    <source>
        <dbReference type="EMBL" id="GMH54468.1"/>
    </source>
</evidence>
<dbReference type="GO" id="GO:0051726">
    <property type="term" value="P:regulation of cell cycle"/>
    <property type="evidence" value="ECO:0007669"/>
    <property type="project" value="InterPro"/>
</dbReference>
<evidence type="ECO:0000313" key="10">
    <source>
        <dbReference type="Proteomes" id="UP001162640"/>
    </source>
</evidence>
<keyword evidence="3 6" id="KW-0156">Chromatin regulator</keyword>
<dbReference type="GO" id="GO:0032259">
    <property type="term" value="P:methylation"/>
    <property type="evidence" value="ECO:0007669"/>
    <property type="project" value="UniProtKB-KW"/>
</dbReference>
<dbReference type="Proteomes" id="UP001162640">
    <property type="component" value="Unassembled WGS sequence"/>
</dbReference>
<dbReference type="GO" id="GO:0005634">
    <property type="term" value="C:nucleus"/>
    <property type="evidence" value="ECO:0007669"/>
    <property type="project" value="UniProtKB-SubCell"/>
</dbReference>
<feature type="region of interest" description="Disordered" evidence="7">
    <location>
        <begin position="1"/>
        <end position="32"/>
    </location>
</feature>
<protein>
    <recommendedName>
        <fullName evidence="2 6">Histone-lysine N-methyltransferase, H3 lysine-79 specific</fullName>
        <ecNumber evidence="1 6">2.1.1.360</ecNumber>
    </recommendedName>
    <alternativeName>
        <fullName evidence="4 6">Histone H3-K79 methyltransferase</fullName>
    </alternativeName>
</protein>
<comment type="subcellular location">
    <subcellularLocation>
        <location evidence="6">Nucleus</location>
    </subcellularLocation>
</comment>
<keyword evidence="6" id="KW-0808">Transferase</keyword>
<dbReference type="PROSITE" id="PS51569">
    <property type="entry name" value="DOT1"/>
    <property type="match status" value="1"/>
</dbReference>
<evidence type="ECO:0000256" key="1">
    <source>
        <dbReference type="ARBA" id="ARBA00012190"/>
    </source>
</evidence>
<keyword evidence="6" id="KW-0539">Nucleus</keyword>
<evidence type="ECO:0000256" key="3">
    <source>
        <dbReference type="ARBA" id="ARBA00022853"/>
    </source>
</evidence>
<feature type="domain" description="DOT1" evidence="8">
    <location>
        <begin position="1"/>
        <end position="254"/>
    </location>
</feature>
<dbReference type="PANTHER" id="PTHR21451">
    <property type="entry name" value="HISTONE H3 METHYLTRANSFERASE"/>
    <property type="match status" value="1"/>
</dbReference>
<evidence type="ECO:0000256" key="6">
    <source>
        <dbReference type="RuleBase" id="RU271113"/>
    </source>
</evidence>